<dbReference type="InterPro" id="IPR017937">
    <property type="entry name" value="Thioredoxin_CS"/>
</dbReference>
<evidence type="ECO:0000259" key="6">
    <source>
        <dbReference type="PROSITE" id="PS51352"/>
    </source>
</evidence>
<dbReference type="InterPro" id="IPR000866">
    <property type="entry name" value="AhpC/TSA"/>
</dbReference>
<dbReference type="EMBL" id="RAPN01000001">
    <property type="protein sequence ID" value="RKD91149.1"/>
    <property type="molecule type" value="Genomic_DNA"/>
</dbReference>
<dbReference type="GO" id="GO:0016491">
    <property type="term" value="F:oxidoreductase activity"/>
    <property type="evidence" value="ECO:0007669"/>
    <property type="project" value="InterPro"/>
</dbReference>
<dbReference type="AlphaFoldDB" id="A0A419W6R8"/>
<dbReference type="GO" id="GO:0030313">
    <property type="term" value="C:cell envelope"/>
    <property type="evidence" value="ECO:0007669"/>
    <property type="project" value="UniProtKB-SubCell"/>
</dbReference>
<dbReference type="CDD" id="cd02966">
    <property type="entry name" value="TlpA_like_family"/>
    <property type="match status" value="1"/>
</dbReference>
<feature type="signal peptide" evidence="5">
    <location>
        <begin position="1"/>
        <end position="18"/>
    </location>
</feature>
<evidence type="ECO:0000256" key="2">
    <source>
        <dbReference type="ARBA" id="ARBA00022748"/>
    </source>
</evidence>
<evidence type="ECO:0000313" key="7">
    <source>
        <dbReference type="EMBL" id="RKD91149.1"/>
    </source>
</evidence>
<dbReference type="SUPFAM" id="SSF52833">
    <property type="entry name" value="Thioredoxin-like"/>
    <property type="match status" value="1"/>
</dbReference>
<keyword evidence="4" id="KW-0676">Redox-active center</keyword>
<comment type="caution">
    <text evidence="7">The sequence shown here is derived from an EMBL/GenBank/DDBJ whole genome shotgun (WGS) entry which is preliminary data.</text>
</comment>
<keyword evidence="3" id="KW-1015">Disulfide bond</keyword>
<dbReference type="RefSeq" id="WP_120272478.1">
    <property type="nucleotide sequence ID" value="NZ_RAPN01000001.1"/>
</dbReference>
<dbReference type="Proteomes" id="UP000283387">
    <property type="component" value="Unassembled WGS sequence"/>
</dbReference>
<comment type="subcellular location">
    <subcellularLocation>
        <location evidence="1">Cell envelope</location>
    </subcellularLocation>
</comment>
<organism evidence="7 8">
    <name type="scientific">Mangrovibacterium diazotrophicum</name>
    <dbReference type="NCBI Taxonomy" id="1261403"/>
    <lineage>
        <taxon>Bacteria</taxon>
        <taxon>Pseudomonadati</taxon>
        <taxon>Bacteroidota</taxon>
        <taxon>Bacteroidia</taxon>
        <taxon>Marinilabiliales</taxon>
        <taxon>Prolixibacteraceae</taxon>
        <taxon>Mangrovibacterium</taxon>
    </lineage>
</organism>
<evidence type="ECO:0000256" key="4">
    <source>
        <dbReference type="ARBA" id="ARBA00023284"/>
    </source>
</evidence>
<evidence type="ECO:0000256" key="5">
    <source>
        <dbReference type="SAM" id="SignalP"/>
    </source>
</evidence>
<keyword evidence="2" id="KW-0201">Cytochrome c-type biogenesis</keyword>
<dbReference type="InterPro" id="IPR013766">
    <property type="entry name" value="Thioredoxin_domain"/>
</dbReference>
<dbReference type="InterPro" id="IPR036249">
    <property type="entry name" value="Thioredoxin-like_sf"/>
</dbReference>
<dbReference type="OrthoDB" id="9794348at2"/>
<dbReference type="Gene3D" id="3.40.30.10">
    <property type="entry name" value="Glutaredoxin"/>
    <property type="match status" value="1"/>
</dbReference>
<dbReference type="PANTHER" id="PTHR42852">
    <property type="entry name" value="THIOL:DISULFIDE INTERCHANGE PROTEIN DSBE"/>
    <property type="match status" value="1"/>
</dbReference>
<dbReference type="GO" id="GO:0017004">
    <property type="term" value="P:cytochrome complex assembly"/>
    <property type="evidence" value="ECO:0007669"/>
    <property type="project" value="UniProtKB-KW"/>
</dbReference>
<dbReference type="PROSITE" id="PS00194">
    <property type="entry name" value="THIOREDOXIN_1"/>
    <property type="match status" value="1"/>
</dbReference>
<gene>
    <name evidence="7" type="ORF">BC643_1498</name>
</gene>
<keyword evidence="5" id="KW-0732">Signal</keyword>
<dbReference type="Pfam" id="PF00578">
    <property type="entry name" value="AhpC-TSA"/>
    <property type="match status" value="1"/>
</dbReference>
<sequence>MKLKLTLFLISLSLIAFAQKSHIEGTIDGIDNATIHILALPLKEGAKPIFDTTSCTDGKFNYTLNYGVNMWHLVIISSDSFNAFFGSEKSSKQELQNRDIRFFIKPVEDIVVSASFADYGIKCSITGNDIGRQMNQVKEAKFPYSERFNQLTIQKEKEPEGSNKIAELDKELQSVNDQLDSIDLQIIAKHSDWEYSADLLAKFPNDTIEKYYNRFTPTVKNSIFGAHVSNALTASKKDLPAPSFSLPDTTGKIHSLSDYKGKYVVLDFWGTWCGSCVGGFPKLKEYYSKYKDRVEFIGIDCQDHEELWKNAVVKYELNWTNLFAANKVITENYGITNYPTKFIIDREGNIVLKSSGEDQEFYDMLDELFN</sequence>
<name>A0A419W6R8_9BACT</name>
<proteinExistence type="predicted"/>
<evidence type="ECO:0000256" key="3">
    <source>
        <dbReference type="ARBA" id="ARBA00023157"/>
    </source>
</evidence>
<dbReference type="GO" id="GO:0016209">
    <property type="term" value="F:antioxidant activity"/>
    <property type="evidence" value="ECO:0007669"/>
    <property type="project" value="InterPro"/>
</dbReference>
<keyword evidence="8" id="KW-1185">Reference proteome</keyword>
<feature type="chain" id="PRO_5019029108" evidence="5">
    <location>
        <begin position="19"/>
        <end position="370"/>
    </location>
</feature>
<dbReference type="PROSITE" id="PS51352">
    <property type="entry name" value="THIOREDOXIN_2"/>
    <property type="match status" value="1"/>
</dbReference>
<evidence type="ECO:0000256" key="1">
    <source>
        <dbReference type="ARBA" id="ARBA00004196"/>
    </source>
</evidence>
<evidence type="ECO:0000313" key="8">
    <source>
        <dbReference type="Proteomes" id="UP000283387"/>
    </source>
</evidence>
<feature type="domain" description="Thioredoxin" evidence="6">
    <location>
        <begin position="235"/>
        <end position="370"/>
    </location>
</feature>
<dbReference type="PANTHER" id="PTHR42852:SF6">
    <property type="entry name" value="THIOL:DISULFIDE INTERCHANGE PROTEIN DSBE"/>
    <property type="match status" value="1"/>
</dbReference>
<accession>A0A419W6R8</accession>
<dbReference type="InterPro" id="IPR050553">
    <property type="entry name" value="Thioredoxin_ResA/DsbE_sf"/>
</dbReference>
<protein>
    <submittedName>
        <fullName evidence="7">Peroxiredoxin</fullName>
    </submittedName>
</protein>
<reference evidence="7 8" key="1">
    <citation type="submission" date="2018-09" db="EMBL/GenBank/DDBJ databases">
        <title>Genomic Encyclopedia of Archaeal and Bacterial Type Strains, Phase II (KMG-II): from individual species to whole genera.</title>
        <authorList>
            <person name="Goeker M."/>
        </authorList>
    </citation>
    <scope>NUCLEOTIDE SEQUENCE [LARGE SCALE GENOMIC DNA]</scope>
    <source>
        <strain evidence="7 8">DSM 27148</strain>
    </source>
</reference>